<evidence type="ECO:0000256" key="2">
    <source>
        <dbReference type="ARBA" id="ARBA00022723"/>
    </source>
</evidence>
<keyword evidence="4" id="KW-0411">Iron-sulfur</keyword>
<name>U2NJN0_9BACT</name>
<dbReference type="GO" id="GO:0046872">
    <property type="term" value="F:metal ion binding"/>
    <property type="evidence" value="ECO:0007669"/>
    <property type="project" value="UniProtKB-KW"/>
</dbReference>
<keyword evidence="7" id="KW-1185">Reference proteome</keyword>
<evidence type="ECO:0000259" key="5">
    <source>
        <dbReference type="PROSITE" id="PS51379"/>
    </source>
</evidence>
<dbReference type="Gene3D" id="3.30.70.20">
    <property type="match status" value="1"/>
</dbReference>
<accession>U2NJN0</accession>
<sequence length="258" mass="29582">MIFYFSATGNSRWAANKLSQLLHDTNIISIPAALKGDCRYRVSEDEPIGFVFPVHGWRPPKIVRDFIERLQIISEEKSFHYTYSVITAGDDIGMTVNYLQKDISRKGLTLDSAFSLIMPESYVGLPFMDVDTKETANRKKREALKQLVAAAESISSHQNIFHVKRGRCPRLKSHVIGWFFVKQLITDKRFWVDKDKCVKCGICANVCPVDDIQGGHGKMPTWLHNQACLTCFNCYHHCPHHAIEFGRFTKNKGQYYFT</sequence>
<proteinExistence type="predicted"/>
<dbReference type="EMBL" id="AWEY01000039">
    <property type="protein sequence ID" value="ERK38325.1"/>
    <property type="molecule type" value="Genomic_DNA"/>
</dbReference>
<evidence type="ECO:0000256" key="4">
    <source>
        <dbReference type="ARBA" id="ARBA00023014"/>
    </source>
</evidence>
<dbReference type="Proteomes" id="UP000016648">
    <property type="component" value="Unassembled WGS sequence"/>
</dbReference>
<dbReference type="Pfam" id="PF13237">
    <property type="entry name" value="Fer4_10"/>
    <property type="match status" value="1"/>
</dbReference>
<dbReference type="RefSeq" id="WP_021590587.1">
    <property type="nucleotide sequence ID" value="NZ_AWEY01000039.1"/>
</dbReference>
<comment type="caution">
    <text evidence="6">The sequence shown here is derived from an EMBL/GenBank/DDBJ whole genome shotgun (WGS) entry which is preliminary data.</text>
</comment>
<protein>
    <submittedName>
        <fullName evidence="6">4Fe-4S binding domain protein</fullName>
    </submittedName>
</protein>
<gene>
    <name evidence="6" type="ORF">HMPREF9135_0917</name>
</gene>
<dbReference type="PROSITE" id="PS00198">
    <property type="entry name" value="4FE4S_FER_1"/>
    <property type="match status" value="2"/>
</dbReference>
<evidence type="ECO:0000313" key="7">
    <source>
        <dbReference type="Proteomes" id="UP000016648"/>
    </source>
</evidence>
<dbReference type="PANTHER" id="PTHR43687:SF1">
    <property type="entry name" value="FERREDOXIN III"/>
    <property type="match status" value="1"/>
</dbReference>
<keyword evidence="1" id="KW-0004">4Fe-4S</keyword>
<evidence type="ECO:0000256" key="1">
    <source>
        <dbReference type="ARBA" id="ARBA00022485"/>
    </source>
</evidence>
<dbReference type="SUPFAM" id="SSF54862">
    <property type="entry name" value="4Fe-4S ferredoxins"/>
    <property type="match status" value="1"/>
</dbReference>
<dbReference type="InterPro" id="IPR047964">
    <property type="entry name" value="EFR1-like"/>
</dbReference>
<organism evidence="6 7">
    <name type="scientific">Segatella baroniae F0067</name>
    <dbReference type="NCBI Taxonomy" id="1115809"/>
    <lineage>
        <taxon>Bacteria</taxon>
        <taxon>Pseudomonadati</taxon>
        <taxon>Bacteroidota</taxon>
        <taxon>Bacteroidia</taxon>
        <taxon>Bacteroidales</taxon>
        <taxon>Prevotellaceae</taxon>
        <taxon>Segatella</taxon>
    </lineage>
</organism>
<feature type="domain" description="4Fe-4S ferredoxin-type" evidence="5">
    <location>
        <begin position="219"/>
        <end position="248"/>
    </location>
</feature>
<dbReference type="NCBIfam" id="NF038196">
    <property type="entry name" value="ferrodoxin_EFR1"/>
    <property type="match status" value="1"/>
</dbReference>
<dbReference type="SUPFAM" id="SSF52218">
    <property type="entry name" value="Flavoproteins"/>
    <property type="match status" value="1"/>
</dbReference>
<reference evidence="6 7" key="1">
    <citation type="submission" date="2013-08" db="EMBL/GenBank/DDBJ databases">
        <authorList>
            <person name="Durkin A.S."/>
            <person name="Haft D.R."/>
            <person name="McCorrison J."/>
            <person name="Torralba M."/>
            <person name="Gillis M."/>
            <person name="Haft D.H."/>
            <person name="Methe B."/>
            <person name="Sutton G."/>
            <person name="Nelson K.E."/>
        </authorList>
    </citation>
    <scope>NUCLEOTIDE SEQUENCE [LARGE SCALE GENOMIC DNA]</scope>
    <source>
        <strain evidence="6 7">F0067</strain>
    </source>
</reference>
<dbReference type="InterPro" id="IPR029039">
    <property type="entry name" value="Flavoprotein-like_sf"/>
</dbReference>
<dbReference type="InterPro" id="IPR017896">
    <property type="entry name" value="4Fe4S_Fe-S-bd"/>
</dbReference>
<dbReference type="PANTHER" id="PTHR43687">
    <property type="entry name" value="ADENYLYLSULFATE REDUCTASE, BETA SUBUNIT"/>
    <property type="match status" value="1"/>
</dbReference>
<evidence type="ECO:0000313" key="6">
    <source>
        <dbReference type="EMBL" id="ERK38325.1"/>
    </source>
</evidence>
<keyword evidence="3" id="KW-0408">Iron</keyword>
<evidence type="ECO:0000256" key="3">
    <source>
        <dbReference type="ARBA" id="ARBA00023004"/>
    </source>
</evidence>
<dbReference type="PATRIC" id="fig|1115809.3.peg.2356"/>
<dbReference type="AlphaFoldDB" id="U2NJN0"/>
<dbReference type="Gene3D" id="3.40.50.360">
    <property type="match status" value="1"/>
</dbReference>
<dbReference type="InterPro" id="IPR017900">
    <property type="entry name" value="4Fe4S_Fe_S_CS"/>
</dbReference>
<dbReference type="GO" id="GO:0051539">
    <property type="term" value="F:4 iron, 4 sulfur cluster binding"/>
    <property type="evidence" value="ECO:0007669"/>
    <property type="project" value="UniProtKB-KW"/>
</dbReference>
<dbReference type="PROSITE" id="PS51379">
    <property type="entry name" value="4FE4S_FER_2"/>
    <property type="match status" value="2"/>
</dbReference>
<keyword evidence="2" id="KW-0479">Metal-binding</keyword>
<dbReference type="InterPro" id="IPR050572">
    <property type="entry name" value="Fe-S_Ferredoxin"/>
</dbReference>
<feature type="domain" description="4Fe-4S ferredoxin-type" evidence="5">
    <location>
        <begin position="188"/>
        <end position="217"/>
    </location>
</feature>